<dbReference type="Pfam" id="PF01638">
    <property type="entry name" value="HxlR"/>
    <property type="match status" value="1"/>
</dbReference>
<evidence type="ECO:0000313" key="3">
    <source>
        <dbReference type="Proteomes" id="UP001597545"/>
    </source>
</evidence>
<dbReference type="InterPro" id="IPR036388">
    <property type="entry name" value="WH-like_DNA-bd_sf"/>
</dbReference>
<sequence>MVNLACKWTLLMLFQINDGVMRYGELKRTVTGISEKMLTTELSMLLKIN</sequence>
<dbReference type="Proteomes" id="UP001597545">
    <property type="component" value="Unassembled WGS sequence"/>
</dbReference>
<dbReference type="SUPFAM" id="SSF46785">
    <property type="entry name" value="Winged helix' DNA-binding domain"/>
    <property type="match status" value="1"/>
</dbReference>
<dbReference type="InterPro" id="IPR036390">
    <property type="entry name" value="WH_DNA-bd_sf"/>
</dbReference>
<accession>A0ABW5KFH9</accession>
<dbReference type="PROSITE" id="PS51118">
    <property type="entry name" value="HTH_HXLR"/>
    <property type="match status" value="1"/>
</dbReference>
<dbReference type="EMBL" id="JBHULR010000003">
    <property type="protein sequence ID" value="MFD2546939.1"/>
    <property type="molecule type" value="Genomic_DNA"/>
</dbReference>
<proteinExistence type="predicted"/>
<comment type="caution">
    <text evidence="2">The sequence shown here is derived from an EMBL/GenBank/DDBJ whole genome shotgun (WGS) entry which is preliminary data.</text>
</comment>
<name>A0ABW5KFH9_9SPHI</name>
<reference evidence="3" key="1">
    <citation type="journal article" date="2019" name="Int. J. Syst. Evol. Microbiol.">
        <title>The Global Catalogue of Microorganisms (GCM) 10K type strain sequencing project: providing services to taxonomists for standard genome sequencing and annotation.</title>
        <authorList>
            <consortium name="The Broad Institute Genomics Platform"/>
            <consortium name="The Broad Institute Genome Sequencing Center for Infectious Disease"/>
            <person name="Wu L."/>
            <person name="Ma J."/>
        </authorList>
    </citation>
    <scope>NUCLEOTIDE SEQUENCE [LARGE SCALE GENOMIC DNA]</scope>
    <source>
        <strain evidence="3">KCTC 42662</strain>
    </source>
</reference>
<dbReference type="Gene3D" id="1.10.10.10">
    <property type="entry name" value="Winged helix-like DNA-binding domain superfamily/Winged helix DNA-binding domain"/>
    <property type="match status" value="1"/>
</dbReference>
<dbReference type="InterPro" id="IPR002577">
    <property type="entry name" value="HTH_HxlR"/>
</dbReference>
<keyword evidence="3" id="KW-1185">Reference proteome</keyword>
<evidence type="ECO:0000259" key="1">
    <source>
        <dbReference type="PROSITE" id="PS51118"/>
    </source>
</evidence>
<feature type="domain" description="HTH hxlR-type" evidence="1">
    <location>
        <begin position="1"/>
        <end position="49"/>
    </location>
</feature>
<organism evidence="2 3">
    <name type="scientific">Sphingobacterium suaedae</name>
    <dbReference type="NCBI Taxonomy" id="1686402"/>
    <lineage>
        <taxon>Bacteria</taxon>
        <taxon>Pseudomonadati</taxon>
        <taxon>Bacteroidota</taxon>
        <taxon>Sphingobacteriia</taxon>
        <taxon>Sphingobacteriales</taxon>
        <taxon>Sphingobacteriaceae</taxon>
        <taxon>Sphingobacterium</taxon>
    </lineage>
</organism>
<gene>
    <name evidence="2" type="ORF">ACFSR5_04670</name>
</gene>
<dbReference type="RefSeq" id="WP_380903173.1">
    <property type="nucleotide sequence ID" value="NZ_JBHUEG010000007.1"/>
</dbReference>
<evidence type="ECO:0000313" key="2">
    <source>
        <dbReference type="EMBL" id="MFD2546939.1"/>
    </source>
</evidence>
<protein>
    <submittedName>
        <fullName evidence="2">Winged helix-turn-helix transcriptional regulator</fullName>
    </submittedName>
</protein>